<dbReference type="AlphaFoldDB" id="A0A0F9VWL1"/>
<name>A0A0F9VWL1_9ZZZZ</name>
<proteinExistence type="predicted"/>
<dbReference type="EMBL" id="LAZR01000272">
    <property type="protein sequence ID" value="KKN77836.1"/>
    <property type="molecule type" value="Genomic_DNA"/>
</dbReference>
<sequence length="70" mass="7794">MNNDIITIEIDKRHTTADFVWAITKGGIDVDKPFDIIESMGKSFVGYPLLVKFKPTIQVVWPTNCVVGVA</sequence>
<protein>
    <submittedName>
        <fullName evidence="1">Uncharacterized protein</fullName>
    </submittedName>
</protein>
<comment type="caution">
    <text evidence="1">The sequence shown here is derived from an EMBL/GenBank/DDBJ whole genome shotgun (WGS) entry which is preliminary data.</text>
</comment>
<reference evidence="1" key="1">
    <citation type="journal article" date="2015" name="Nature">
        <title>Complex archaea that bridge the gap between prokaryotes and eukaryotes.</title>
        <authorList>
            <person name="Spang A."/>
            <person name="Saw J.H."/>
            <person name="Jorgensen S.L."/>
            <person name="Zaremba-Niedzwiedzka K."/>
            <person name="Martijn J."/>
            <person name="Lind A.E."/>
            <person name="van Eijk R."/>
            <person name="Schleper C."/>
            <person name="Guy L."/>
            <person name="Ettema T.J."/>
        </authorList>
    </citation>
    <scope>NUCLEOTIDE SEQUENCE</scope>
</reference>
<accession>A0A0F9VWL1</accession>
<evidence type="ECO:0000313" key="1">
    <source>
        <dbReference type="EMBL" id="KKN77836.1"/>
    </source>
</evidence>
<organism evidence="1">
    <name type="scientific">marine sediment metagenome</name>
    <dbReference type="NCBI Taxonomy" id="412755"/>
    <lineage>
        <taxon>unclassified sequences</taxon>
        <taxon>metagenomes</taxon>
        <taxon>ecological metagenomes</taxon>
    </lineage>
</organism>
<gene>
    <name evidence="1" type="ORF">LCGC14_0355730</name>
</gene>